<dbReference type="Proteomes" id="UP001211173">
    <property type="component" value="Unassembled WGS sequence"/>
</dbReference>
<evidence type="ECO:0000313" key="1">
    <source>
        <dbReference type="EMBL" id="MDB7934463.1"/>
    </source>
</evidence>
<name>A0AAW6CIS2_FLAPL</name>
<gene>
    <name evidence="1" type="ORF">PNE06_15370</name>
</gene>
<dbReference type="RefSeq" id="WP_195384088.1">
    <property type="nucleotide sequence ID" value="NZ_JADMVZ010000013.1"/>
</dbReference>
<dbReference type="EMBL" id="JAQLWV010000025">
    <property type="protein sequence ID" value="MDB7934463.1"/>
    <property type="molecule type" value="Genomic_DNA"/>
</dbReference>
<evidence type="ECO:0000313" key="2">
    <source>
        <dbReference type="Proteomes" id="UP001211173"/>
    </source>
</evidence>
<accession>A0AAW6CIS2</accession>
<proteinExistence type="predicted"/>
<protein>
    <submittedName>
        <fullName evidence="1">Uncharacterized protein</fullName>
    </submittedName>
</protein>
<sequence>MSEQRRRPARLEIGLEVARTPQTIFEEEAHGKTIRRPMRGRVDYIHPRGAMSWPFRCAGKLSKKPFKAWRYRPWTEKRSF</sequence>
<dbReference type="AlphaFoldDB" id="A0AAW6CIS2"/>
<comment type="caution">
    <text evidence="1">The sequence shown here is derived from an EMBL/GenBank/DDBJ whole genome shotgun (WGS) entry which is preliminary data.</text>
</comment>
<organism evidence="1 2">
    <name type="scientific">Flavonifractor plautii</name>
    <name type="common">Fusobacterium plautii</name>
    <dbReference type="NCBI Taxonomy" id="292800"/>
    <lineage>
        <taxon>Bacteria</taxon>
        <taxon>Bacillati</taxon>
        <taxon>Bacillota</taxon>
        <taxon>Clostridia</taxon>
        <taxon>Eubacteriales</taxon>
        <taxon>Oscillospiraceae</taxon>
        <taxon>Flavonifractor</taxon>
    </lineage>
</organism>
<reference evidence="1" key="1">
    <citation type="submission" date="2023-01" db="EMBL/GenBank/DDBJ databases">
        <title>Human gut microbiome strain richness.</title>
        <authorList>
            <person name="Chen-Liaw A."/>
        </authorList>
    </citation>
    <scope>NUCLEOTIDE SEQUENCE</scope>
    <source>
        <strain evidence="1">1001287st1_F4_1001285I_161205</strain>
    </source>
</reference>